<dbReference type="InterPro" id="IPR014284">
    <property type="entry name" value="RNA_pol_sigma-70_dom"/>
</dbReference>
<gene>
    <name evidence="8" type="primary">rpoE_3</name>
    <name evidence="8" type="ORF">Voc01_013550</name>
</gene>
<dbReference type="GO" id="GO:0016987">
    <property type="term" value="F:sigma factor activity"/>
    <property type="evidence" value="ECO:0007669"/>
    <property type="project" value="UniProtKB-KW"/>
</dbReference>
<dbReference type="Gene3D" id="1.10.1740.10">
    <property type="match status" value="1"/>
</dbReference>
<evidence type="ECO:0000256" key="1">
    <source>
        <dbReference type="ARBA" id="ARBA00010641"/>
    </source>
</evidence>
<dbReference type="InterPro" id="IPR013325">
    <property type="entry name" value="RNA_pol_sigma_r2"/>
</dbReference>
<evidence type="ECO:0000256" key="4">
    <source>
        <dbReference type="ARBA" id="ARBA00023163"/>
    </source>
</evidence>
<dbReference type="PANTHER" id="PTHR43133:SF66">
    <property type="entry name" value="ECF RNA POLYMERASE SIGMA FACTOR SIGK"/>
    <property type="match status" value="1"/>
</dbReference>
<feature type="region of interest" description="Disordered" evidence="5">
    <location>
        <begin position="1"/>
        <end position="38"/>
    </location>
</feature>
<dbReference type="Gene3D" id="1.10.10.10">
    <property type="entry name" value="Winged helix-like DNA-binding domain superfamily/Winged helix DNA-binding domain"/>
    <property type="match status" value="1"/>
</dbReference>
<feature type="domain" description="RNA polymerase sigma factor 70 region 4 type 2" evidence="7">
    <location>
        <begin position="152"/>
        <end position="205"/>
    </location>
</feature>
<evidence type="ECO:0000256" key="2">
    <source>
        <dbReference type="ARBA" id="ARBA00023015"/>
    </source>
</evidence>
<dbReference type="AlphaFoldDB" id="A0A8J3ZP54"/>
<evidence type="ECO:0000313" key="8">
    <source>
        <dbReference type="EMBL" id="GIJ66438.1"/>
    </source>
</evidence>
<feature type="compositionally biased region" description="Basic and acidic residues" evidence="5">
    <location>
        <begin position="1"/>
        <end position="11"/>
    </location>
</feature>
<dbReference type="Pfam" id="PF04542">
    <property type="entry name" value="Sigma70_r2"/>
    <property type="match status" value="1"/>
</dbReference>
<feature type="domain" description="RNA polymerase sigma-70 region 2" evidence="6">
    <location>
        <begin position="56"/>
        <end position="123"/>
    </location>
</feature>
<dbReference type="InterPro" id="IPR013324">
    <property type="entry name" value="RNA_pol_sigma_r3/r4-like"/>
</dbReference>
<keyword evidence="3" id="KW-0731">Sigma factor</keyword>
<evidence type="ECO:0000313" key="9">
    <source>
        <dbReference type="Proteomes" id="UP000635606"/>
    </source>
</evidence>
<reference evidence="8" key="1">
    <citation type="submission" date="2021-01" db="EMBL/GenBank/DDBJ databases">
        <title>Whole genome shotgun sequence of Virgisporangium ochraceum NBRC 16418.</title>
        <authorList>
            <person name="Komaki H."/>
            <person name="Tamura T."/>
        </authorList>
    </citation>
    <scope>NUCLEOTIDE SEQUENCE</scope>
    <source>
        <strain evidence="8">NBRC 16418</strain>
    </source>
</reference>
<keyword evidence="4" id="KW-0804">Transcription</keyword>
<dbReference type="CDD" id="cd06171">
    <property type="entry name" value="Sigma70_r4"/>
    <property type="match status" value="1"/>
</dbReference>
<dbReference type="InterPro" id="IPR036388">
    <property type="entry name" value="WH-like_DNA-bd_sf"/>
</dbReference>
<proteinExistence type="inferred from homology"/>
<dbReference type="InterPro" id="IPR007627">
    <property type="entry name" value="RNA_pol_sigma70_r2"/>
</dbReference>
<dbReference type="SUPFAM" id="SSF88946">
    <property type="entry name" value="Sigma2 domain of RNA polymerase sigma factors"/>
    <property type="match status" value="1"/>
</dbReference>
<protein>
    <submittedName>
        <fullName evidence="8">RNA polymerase sigma factor SigK</fullName>
    </submittedName>
</protein>
<dbReference type="PANTHER" id="PTHR43133">
    <property type="entry name" value="RNA POLYMERASE ECF-TYPE SIGMA FACTO"/>
    <property type="match status" value="1"/>
</dbReference>
<evidence type="ECO:0000259" key="7">
    <source>
        <dbReference type="Pfam" id="PF08281"/>
    </source>
</evidence>
<dbReference type="EMBL" id="BOPH01000018">
    <property type="protein sequence ID" value="GIJ66438.1"/>
    <property type="molecule type" value="Genomic_DNA"/>
</dbReference>
<dbReference type="Pfam" id="PF08281">
    <property type="entry name" value="Sigma70_r4_2"/>
    <property type="match status" value="1"/>
</dbReference>
<dbReference type="Proteomes" id="UP000635606">
    <property type="component" value="Unassembled WGS sequence"/>
</dbReference>
<accession>A0A8J3ZP54</accession>
<evidence type="ECO:0000259" key="6">
    <source>
        <dbReference type="Pfam" id="PF04542"/>
    </source>
</evidence>
<keyword evidence="2" id="KW-0805">Transcription regulation</keyword>
<dbReference type="InterPro" id="IPR039425">
    <property type="entry name" value="RNA_pol_sigma-70-like"/>
</dbReference>
<keyword evidence="9" id="KW-1185">Reference proteome</keyword>
<dbReference type="InterPro" id="IPR013249">
    <property type="entry name" value="RNA_pol_sigma70_r4_t2"/>
</dbReference>
<dbReference type="SUPFAM" id="SSF88659">
    <property type="entry name" value="Sigma3 and sigma4 domains of RNA polymerase sigma factors"/>
    <property type="match status" value="1"/>
</dbReference>
<comment type="similarity">
    <text evidence="1">Belongs to the sigma-70 factor family. ECF subfamily.</text>
</comment>
<dbReference type="GO" id="GO:0003677">
    <property type="term" value="F:DNA binding"/>
    <property type="evidence" value="ECO:0007669"/>
    <property type="project" value="InterPro"/>
</dbReference>
<sequence>MTHPPGDEPRTQDMPPLQRGRVYRSQPAPDPPDPAKDPNELLKRVARGDEGAFATLYDLVSARLYGLVLRVVRDPAMAEEVAQEALVEVWRGAARFDPAKGSAVSWMLTIAHRRAVDRVRSEQAASDRIRKAATSEVAYDDVVEQATTRIERQQVRRCIGNLTDLQREAVLLAYYRGYTYREVSEVLDTPLPTIKTRMRDGLIRLRDCLGVTT</sequence>
<dbReference type="NCBIfam" id="NF007228">
    <property type="entry name" value="PRK09646.1"/>
    <property type="match status" value="1"/>
</dbReference>
<evidence type="ECO:0000256" key="3">
    <source>
        <dbReference type="ARBA" id="ARBA00023082"/>
    </source>
</evidence>
<evidence type="ECO:0000256" key="5">
    <source>
        <dbReference type="SAM" id="MobiDB-lite"/>
    </source>
</evidence>
<organism evidence="8 9">
    <name type="scientific">Virgisporangium ochraceum</name>
    <dbReference type="NCBI Taxonomy" id="65505"/>
    <lineage>
        <taxon>Bacteria</taxon>
        <taxon>Bacillati</taxon>
        <taxon>Actinomycetota</taxon>
        <taxon>Actinomycetes</taxon>
        <taxon>Micromonosporales</taxon>
        <taxon>Micromonosporaceae</taxon>
        <taxon>Virgisporangium</taxon>
    </lineage>
</organism>
<comment type="caution">
    <text evidence="8">The sequence shown here is derived from an EMBL/GenBank/DDBJ whole genome shotgun (WGS) entry which is preliminary data.</text>
</comment>
<dbReference type="NCBIfam" id="TIGR02937">
    <property type="entry name" value="sigma70-ECF"/>
    <property type="match status" value="1"/>
</dbReference>
<dbReference type="GO" id="GO:0006352">
    <property type="term" value="P:DNA-templated transcription initiation"/>
    <property type="evidence" value="ECO:0007669"/>
    <property type="project" value="InterPro"/>
</dbReference>
<name>A0A8J3ZP54_9ACTN</name>